<evidence type="ECO:0000313" key="2">
    <source>
        <dbReference type="Proteomes" id="UP000249645"/>
    </source>
</evidence>
<dbReference type="Proteomes" id="UP000249645">
    <property type="component" value="Unassembled WGS sequence"/>
</dbReference>
<protein>
    <recommendedName>
        <fullName evidence="3">Lantibiotic biosynthesis protein</fullName>
    </recommendedName>
</protein>
<name>A0A2W5GKN7_9SPHI</name>
<dbReference type="Gene3D" id="1.50.10.20">
    <property type="match status" value="1"/>
</dbReference>
<comment type="caution">
    <text evidence="1">The sequence shown here is derived from an EMBL/GenBank/DDBJ whole genome shotgun (WGS) entry which is preliminary data.</text>
</comment>
<dbReference type="SUPFAM" id="SSF158745">
    <property type="entry name" value="LanC-like"/>
    <property type="match status" value="1"/>
</dbReference>
<accession>A0A2W5GKN7</accession>
<reference evidence="1 2" key="1">
    <citation type="submission" date="2017-11" db="EMBL/GenBank/DDBJ databases">
        <title>Infants hospitalized years apart are colonized by the same room-sourced microbial strains.</title>
        <authorList>
            <person name="Brooks B."/>
            <person name="Olm M.R."/>
            <person name="Firek B.A."/>
            <person name="Baker R."/>
            <person name="Thomas B.C."/>
            <person name="Morowitz M.J."/>
            <person name="Banfield J.F."/>
        </authorList>
    </citation>
    <scope>NUCLEOTIDE SEQUENCE [LARGE SCALE GENOMIC DNA]</scope>
    <source>
        <strain evidence="1">S2_009_000_R2_76</strain>
    </source>
</reference>
<organism evidence="1 2">
    <name type="scientific">Pseudopedobacter saltans</name>
    <dbReference type="NCBI Taxonomy" id="151895"/>
    <lineage>
        <taxon>Bacteria</taxon>
        <taxon>Pseudomonadati</taxon>
        <taxon>Bacteroidota</taxon>
        <taxon>Sphingobacteriia</taxon>
        <taxon>Sphingobacteriales</taxon>
        <taxon>Sphingobacteriaceae</taxon>
        <taxon>Pseudopedobacter</taxon>
    </lineage>
</organism>
<proteinExistence type="predicted"/>
<feature type="non-terminal residue" evidence="1">
    <location>
        <position position="1"/>
    </location>
</feature>
<sequence length="332" mass="38079">CEDFFFCENGGLVNGQLGLCINLYEWGRFVNDASIIEKADNLIESIISSLNIGSAINPQSVSMGFSHGLLGMGWGIEYLAQRAFVENNTNDILLDLDERSFLRRFTGNDANLSFQDNFLGVGYYYTKRLQNPIAIKDENNTQILKIRQNLVTYIAEHFGRKEQILLSKETLVLPNVIAVLASLYKLDIFNHKIVRTFEWYSQNIKVDKIQDQLSKVAMLHSLVGVHNIEDPFCKEIFTPLVIELKNNLDSDKLLEEFNSNSKIFDCLKHITYLEKNKIIENDALPWKKLSVKWLKHNLSDDILRNKQAILDMGLLNGFNGFRTLIPIIEKEI</sequence>
<dbReference type="AlphaFoldDB" id="A0A2W5GKN7"/>
<evidence type="ECO:0008006" key="3">
    <source>
        <dbReference type="Google" id="ProtNLM"/>
    </source>
</evidence>
<evidence type="ECO:0000313" key="1">
    <source>
        <dbReference type="EMBL" id="PZP46346.1"/>
    </source>
</evidence>
<gene>
    <name evidence="1" type="ORF">DI598_12190</name>
</gene>
<dbReference type="EMBL" id="QFOI01000228">
    <property type="protein sequence ID" value="PZP46346.1"/>
    <property type="molecule type" value="Genomic_DNA"/>
</dbReference>